<reference evidence="2" key="1">
    <citation type="submission" date="2020-04" db="EMBL/GenBank/DDBJ databases">
        <authorList>
            <person name="Alioto T."/>
            <person name="Alioto T."/>
            <person name="Gomez Garrido J."/>
        </authorList>
    </citation>
    <scope>NUCLEOTIDE SEQUENCE</scope>
    <source>
        <strain evidence="2">A484AB</strain>
    </source>
</reference>
<name>A0A6S7GMT8_PARCT</name>
<protein>
    <submittedName>
        <fullName evidence="2">Uncharacterized protein</fullName>
    </submittedName>
</protein>
<dbReference type="Proteomes" id="UP001152795">
    <property type="component" value="Unassembled WGS sequence"/>
</dbReference>
<comment type="caution">
    <text evidence="2">The sequence shown here is derived from an EMBL/GenBank/DDBJ whole genome shotgun (WGS) entry which is preliminary data.</text>
</comment>
<dbReference type="AlphaFoldDB" id="A0A6S7GMT8"/>
<dbReference type="EMBL" id="CACRXK020001800">
    <property type="protein sequence ID" value="CAB3991172.1"/>
    <property type="molecule type" value="Genomic_DNA"/>
</dbReference>
<feature type="compositionally biased region" description="Acidic residues" evidence="1">
    <location>
        <begin position="125"/>
        <end position="158"/>
    </location>
</feature>
<evidence type="ECO:0000313" key="2">
    <source>
        <dbReference type="EMBL" id="CAB3991172.1"/>
    </source>
</evidence>
<feature type="region of interest" description="Disordered" evidence="1">
    <location>
        <begin position="120"/>
        <end position="158"/>
    </location>
</feature>
<keyword evidence="3" id="KW-1185">Reference proteome</keyword>
<proteinExistence type="predicted"/>
<evidence type="ECO:0000313" key="3">
    <source>
        <dbReference type="Proteomes" id="UP001152795"/>
    </source>
</evidence>
<gene>
    <name evidence="2" type="ORF">PACLA_8A062566</name>
</gene>
<accession>A0A6S7GMT8</accession>
<evidence type="ECO:0000256" key="1">
    <source>
        <dbReference type="SAM" id="MobiDB-lite"/>
    </source>
</evidence>
<organism evidence="2 3">
    <name type="scientific">Paramuricea clavata</name>
    <name type="common">Red gorgonian</name>
    <name type="synonym">Violescent sea-whip</name>
    <dbReference type="NCBI Taxonomy" id="317549"/>
    <lineage>
        <taxon>Eukaryota</taxon>
        <taxon>Metazoa</taxon>
        <taxon>Cnidaria</taxon>
        <taxon>Anthozoa</taxon>
        <taxon>Octocorallia</taxon>
        <taxon>Malacalcyonacea</taxon>
        <taxon>Plexauridae</taxon>
        <taxon>Paramuricea</taxon>
    </lineage>
</organism>
<sequence>MKLYFHYPTMIPEIRNVFDPENPESTTIYLRANVCSPEFGFSVQEDEIFLVGGNKIEYIIPPTSLIVESILIHINPDSKDYQEDPNTVVIEGCVIDDNGERVNLGRPTKICFDEWYDELHRDPQSDDDEDDESGFEEEVGDDEVVFVEEEEESVTDAL</sequence>